<dbReference type="Gene3D" id="3.30.70.100">
    <property type="match status" value="1"/>
</dbReference>
<organism evidence="2 3">
    <name type="scientific">Haloechinothrix salitolerans</name>
    <dbReference type="NCBI Taxonomy" id="926830"/>
    <lineage>
        <taxon>Bacteria</taxon>
        <taxon>Bacillati</taxon>
        <taxon>Actinomycetota</taxon>
        <taxon>Actinomycetes</taxon>
        <taxon>Pseudonocardiales</taxon>
        <taxon>Pseudonocardiaceae</taxon>
        <taxon>Haloechinothrix</taxon>
    </lineage>
</organism>
<keyword evidence="2" id="KW-0503">Monooxygenase</keyword>
<dbReference type="Pfam" id="PF03992">
    <property type="entry name" value="ABM"/>
    <property type="match status" value="1"/>
</dbReference>
<evidence type="ECO:0000259" key="1">
    <source>
        <dbReference type="Pfam" id="PF03992"/>
    </source>
</evidence>
<name>A0ABW2C549_9PSEU</name>
<reference evidence="3" key="1">
    <citation type="journal article" date="2019" name="Int. J. Syst. Evol. Microbiol.">
        <title>The Global Catalogue of Microorganisms (GCM) 10K type strain sequencing project: providing services to taxonomists for standard genome sequencing and annotation.</title>
        <authorList>
            <consortium name="The Broad Institute Genomics Platform"/>
            <consortium name="The Broad Institute Genome Sequencing Center for Infectious Disease"/>
            <person name="Wu L."/>
            <person name="Ma J."/>
        </authorList>
    </citation>
    <scope>NUCLEOTIDE SEQUENCE [LARGE SCALE GENOMIC DNA]</scope>
    <source>
        <strain evidence="3">KCTC 32255</strain>
    </source>
</reference>
<dbReference type="PANTHER" id="PTHR37811">
    <property type="entry name" value="BLL5343 PROTEIN"/>
    <property type="match status" value="1"/>
</dbReference>
<dbReference type="InterPro" id="IPR011008">
    <property type="entry name" value="Dimeric_a/b-barrel"/>
</dbReference>
<dbReference type="InterPro" id="IPR007138">
    <property type="entry name" value="ABM_dom"/>
</dbReference>
<gene>
    <name evidence="2" type="ORF">ACFQGD_21105</name>
</gene>
<evidence type="ECO:0000313" key="2">
    <source>
        <dbReference type="EMBL" id="MFC6869642.1"/>
    </source>
</evidence>
<dbReference type="SUPFAM" id="SSF54909">
    <property type="entry name" value="Dimeric alpha+beta barrel"/>
    <property type="match status" value="1"/>
</dbReference>
<feature type="domain" description="ABM" evidence="1">
    <location>
        <begin position="19"/>
        <end position="89"/>
    </location>
</feature>
<dbReference type="GO" id="GO:0004497">
    <property type="term" value="F:monooxygenase activity"/>
    <property type="evidence" value="ECO:0007669"/>
    <property type="project" value="UniProtKB-KW"/>
</dbReference>
<keyword evidence="3" id="KW-1185">Reference proteome</keyword>
<dbReference type="Proteomes" id="UP001596337">
    <property type="component" value="Unassembled WGS sequence"/>
</dbReference>
<comment type="caution">
    <text evidence="2">The sequence shown here is derived from an EMBL/GenBank/DDBJ whole genome shotgun (WGS) entry which is preliminary data.</text>
</comment>
<evidence type="ECO:0000313" key="3">
    <source>
        <dbReference type="Proteomes" id="UP001596337"/>
    </source>
</evidence>
<proteinExistence type="predicted"/>
<keyword evidence="2" id="KW-0560">Oxidoreductase</keyword>
<sequence>MTAQSPERPMSPPEPPYYAVVFTSTRTPGDNGYTERAERMFQLAHEQPGFLGVDTARGAAGLRITVSYWRDEESIAAWRDQAEHAETRADGRHHWYESFAVHVAKVERAYQFTRP</sequence>
<accession>A0ABW2C549</accession>
<protein>
    <submittedName>
        <fullName evidence="2">Antibiotic biosynthesis monooxygenase family protein</fullName>
        <ecNumber evidence="2">1.14.-.-</ecNumber>
    </submittedName>
</protein>
<dbReference type="InterPro" id="IPR052936">
    <property type="entry name" value="Jasmonate_Hydroxylase-like"/>
</dbReference>
<dbReference type="EMBL" id="JBHSXX010000001">
    <property type="protein sequence ID" value="MFC6869642.1"/>
    <property type="molecule type" value="Genomic_DNA"/>
</dbReference>
<dbReference type="RefSeq" id="WP_345397475.1">
    <property type="nucleotide sequence ID" value="NZ_BAABLA010000027.1"/>
</dbReference>
<dbReference type="EC" id="1.14.-.-" evidence="2"/>
<dbReference type="PANTHER" id="PTHR37811:SF2">
    <property type="entry name" value="ABM DOMAIN-CONTAINING PROTEIN"/>
    <property type="match status" value="1"/>
</dbReference>